<dbReference type="GO" id="GO:0002098">
    <property type="term" value="P:tRNA wobble uridine modification"/>
    <property type="evidence" value="ECO:0007669"/>
    <property type="project" value="TreeGrafter"/>
</dbReference>
<feature type="domain" description="GTP-binding protein TrmE N-terminal" evidence="7">
    <location>
        <begin position="75"/>
        <end position="201"/>
    </location>
</feature>
<feature type="domain" description="MnmE helical" evidence="8">
    <location>
        <begin position="204"/>
        <end position="614"/>
    </location>
</feature>
<dbReference type="GO" id="GO:0030488">
    <property type="term" value="P:tRNA methylation"/>
    <property type="evidence" value="ECO:0007669"/>
    <property type="project" value="TreeGrafter"/>
</dbReference>
<keyword evidence="10" id="KW-1185">Reference proteome</keyword>
<evidence type="ECO:0000313" key="9">
    <source>
        <dbReference type="EMBL" id="EON61599.1"/>
    </source>
</evidence>
<dbReference type="GO" id="GO:0003924">
    <property type="term" value="F:GTPase activity"/>
    <property type="evidence" value="ECO:0007669"/>
    <property type="project" value="InterPro"/>
</dbReference>
<dbReference type="STRING" id="1168221.R7YIJ8"/>
<dbReference type="Pfam" id="PF12631">
    <property type="entry name" value="MnmE_helical"/>
    <property type="match status" value="1"/>
</dbReference>
<dbReference type="OrthoDB" id="188276at2759"/>
<dbReference type="PANTHER" id="PTHR42714">
    <property type="entry name" value="TRNA MODIFICATION GTPASE GTPBP3"/>
    <property type="match status" value="1"/>
</dbReference>
<proteinExistence type="inferred from homology"/>
<dbReference type="CDD" id="cd14858">
    <property type="entry name" value="TrmE_N"/>
    <property type="match status" value="1"/>
</dbReference>
<dbReference type="AlphaFoldDB" id="R7YIJ8"/>
<sequence>MRAVRPIYNRLQTARLLHPSSTRLFTASRCSVALQQRKWQTSAARSPANLHASTTQRAHHSNAFVKTSVNAGETTIYALSTAPGRAAIAVIRISGPACVEIYHRLCPSKPLPEPRLAALRTLTDPTQPPSADTILDSNALVLYFPSPRTATGEDILELHVHGGPAVVKAVLAALPCCPTSRGRIRYAEPGEFTRRAFLNGRLDLTQVEALGDTLSATTEQQRRLSVRGTTSALARRYETWRAQLLYARGELEALIDFSEDQHFDEAPDVLAASVAAQVSRLRKQLEAHRVNAVRGELLREGIDVALLGAPNAGKSSLLNRIVGREAAIVSHEAGTTRDVVEVGVDIGGWYCRLGDMAGLRKSAVAGVRDANGAVGNEAASGVVGAVEQEGIRRAKQRALESDVVIVMTSVESIVSGQSASLVVDPEVQETARECYENGAALLVVVNKIDKIPKGFEADTLVQPWKHAIQRKFPLDQEEQVFFVSCKEAFAPSSDTADPGNIQQFLKGLISVFARITSAIIPDLEDAAPDPSMWQESLGATERHRLLLEDCIFHLDSFLAEVQPSLEFPERSSEGDLDVVVAAESLRAAADCLAKITGKGQVGDVEEVLGVVFEK</sequence>
<dbReference type="InterPro" id="IPR004520">
    <property type="entry name" value="GTPase_MnmE"/>
</dbReference>
<evidence type="ECO:0000256" key="3">
    <source>
        <dbReference type="ARBA" id="ARBA00022694"/>
    </source>
</evidence>
<dbReference type="InterPro" id="IPR031168">
    <property type="entry name" value="G_TrmE"/>
</dbReference>
<dbReference type="CDD" id="cd04164">
    <property type="entry name" value="trmE"/>
    <property type="match status" value="1"/>
</dbReference>
<dbReference type="OMA" id="VQIGFHI"/>
<dbReference type="RefSeq" id="XP_007776916.1">
    <property type="nucleotide sequence ID" value="XM_007778726.1"/>
</dbReference>
<dbReference type="GO" id="GO:0005739">
    <property type="term" value="C:mitochondrion"/>
    <property type="evidence" value="ECO:0007669"/>
    <property type="project" value="UniProtKB-SubCell"/>
</dbReference>
<organism evidence="9 10">
    <name type="scientific">Coniosporium apollinis (strain CBS 100218)</name>
    <name type="common">Rock-inhabiting black yeast</name>
    <dbReference type="NCBI Taxonomy" id="1168221"/>
    <lineage>
        <taxon>Eukaryota</taxon>
        <taxon>Fungi</taxon>
        <taxon>Dikarya</taxon>
        <taxon>Ascomycota</taxon>
        <taxon>Pezizomycotina</taxon>
        <taxon>Dothideomycetes</taxon>
        <taxon>Dothideomycetes incertae sedis</taxon>
        <taxon>Coniosporium</taxon>
    </lineage>
</organism>
<dbReference type="InterPro" id="IPR027368">
    <property type="entry name" value="MnmE_dom2"/>
</dbReference>
<dbReference type="Pfam" id="PF10396">
    <property type="entry name" value="TrmE_N"/>
    <property type="match status" value="1"/>
</dbReference>
<gene>
    <name evidence="9" type="ORF">W97_00814</name>
</gene>
<dbReference type="Gene3D" id="3.30.1360.120">
    <property type="entry name" value="Probable tRNA modification gtpase trme, domain 1"/>
    <property type="match status" value="1"/>
</dbReference>
<dbReference type="SUPFAM" id="SSF52540">
    <property type="entry name" value="P-loop containing nucleoside triphosphate hydrolases"/>
    <property type="match status" value="1"/>
</dbReference>
<dbReference type="GO" id="GO:0005525">
    <property type="term" value="F:GTP binding"/>
    <property type="evidence" value="ECO:0007669"/>
    <property type="project" value="UniProtKB-KW"/>
</dbReference>
<evidence type="ECO:0000256" key="5">
    <source>
        <dbReference type="ARBA" id="ARBA00023134"/>
    </source>
</evidence>
<dbReference type="FunFam" id="3.30.1360.120:FF:000007">
    <property type="entry name" value="tRNA modification GTPase GTPBP3, mitochondrial"/>
    <property type="match status" value="1"/>
</dbReference>
<comment type="similarity">
    <text evidence="2">Belongs to the TRAFAC class TrmE-Era-EngA-EngB-Septin-like GTPase superfamily. TrmE GTPase family.</text>
</comment>
<accession>R7YIJ8</accession>
<dbReference type="SUPFAM" id="SSF103025">
    <property type="entry name" value="Folate-binding domain"/>
    <property type="match status" value="1"/>
</dbReference>
<dbReference type="HAMAP" id="MF_00379">
    <property type="entry name" value="GTPase_MnmE"/>
    <property type="match status" value="1"/>
</dbReference>
<dbReference type="Gene3D" id="3.40.50.300">
    <property type="entry name" value="P-loop containing nucleotide triphosphate hydrolases"/>
    <property type="match status" value="1"/>
</dbReference>
<dbReference type="Proteomes" id="UP000016924">
    <property type="component" value="Unassembled WGS sequence"/>
</dbReference>
<evidence type="ECO:0000256" key="4">
    <source>
        <dbReference type="ARBA" id="ARBA00022741"/>
    </source>
</evidence>
<dbReference type="HOGENOM" id="CLU_019624_3_0_1"/>
<dbReference type="InterPro" id="IPR006073">
    <property type="entry name" value="GTP-bd"/>
</dbReference>
<name>R7YIJ8_CONA1</name>
<dbReference type="Pfam" id="PF01926">
    <property type="entry name" value="MMR_HSR1"/>
    <property type="match status" value="1"/>
</dbReference>
<dbReference type="InterPro" id="IPR025867">
    <property type="entry name" value="MnmE_helical"/>
</dbReference>
<reference evidence="10" key="1">
    <citation type="submission" date="2012-06" db="EMBL/GenBank/DDBJ databases">
        <title>The genome sequence of Coniosporium apollinis CBS 100218.</title>
        <authorList>
            <consortium name="The Broad Institute Genome Sequencing Platform"/>
            <person name="Cuomo C."/>
            <person name="Gorbushina A."/>
            <person name="Noack S."/>
            <person name="Walker B."/>
            <person name="Young S.K."/>
            <person name="Zeng Q."/>
            <person name="Gargeya S."/>
            <person name="Fitzgerald M."/>
            <person name="Haas B."/>
            <person name="Abouelleil A."/>
            <person name="Alvarado L."/>
            <person name="Arachchi H.M."/>
            <person name="Berlin A.M."/>
            <person name="Chapman S.B."/>
            <person name="Goldberg J."/>
            <person name="Griggs A."/>
            <person name="Gujja S."/>
            <person name="Hansen M."/>
            <person name="Howarth C."/>
            <person name="Imamovic A."/>
            <person name="Larimer J."/>
            <person name="McCowan C."/>
            <person name="Montmayeur A."/>
            <person name="Murphy C."/>
            <person name="Neiman D."/>
            <person name="Pearson M."/>
            <person name="Priest M."/>
            <person name="Roberts A."/>
            <person name="Saif S."/>
            <person name="Shea T."/>
            <person name="Sisk P."/>
            <person name="Sykes S."/>
            <person name="Wortman J."/>
            <person name="Nusbaum C."/>
            <person name="Birren B."/>
        </authorList>
    </citation>
    <scope>NUCLEOTIDE SEQUENCE [LARGE SCALE GENOMIC DNA]</scope>
    <source>
        <strain evidence="10">CBS 100218</strain>
    </source>
</reference>
<dbReference type="eggNOG" id="KOG1191">
    <property type="taxonomic scope" value="Eukaryota"/>
</dbReference>
<evidence type="ECO:0000313" key="10">
    <source>
        <dbReference type="Proteomes" id="UP000016924"/>
    </source>
</evidence>
<comment type="subcellular location">
    <subcellularLocation>
        <location evidence="1">Mitochondrion</location>
    </subcellularLocation>
</comment>
<evidence type="ECO:0000256" key="2">
    <source>
        <dbReference type="ARBA" id="ARBA00011043"/>
    </source>
</evidence>
<dbReference type="InterPro" id="IPR018948">
    <property type="entry name" value="GTP-bd_TrmE_N"/>
</dbReference>
<evidence type="ECO:0000256" key="1">
    <source>
        <dbReference type="ARBA" id="ARBA00004173"/>
    </source>
</evidence>
<protein>
    <submittedName>
        <fullName evidence="9">Uncharacterized protein</fullName>
    </submittedName>
</protein>
<dbReference type="InterPro" id="IPR027266">
    <property type="entry name" value="TrmE/GcvT-like"/>
</dbReference>
<keyword evidence="3" id="KW-0819">tRNA processing</keyword>
<dbReference type="InterPro" id="IPR027417">
    <property type="entry name" value="P-loop_NTPase"/>
</dbReference>
<feature type="domain" description="G" evidence="6">
    <location>
        <begin position="303"/>
        <end position="447"/>
    </location>
</feature>
<dbReference type="GeneID" id="19898125"/>
<evidence type="ECO:0000259" key="8">
    <source>
        <dbReference type="Pfam" id="PF12631"/>
    </source>
</evidence>
<dbReference type="EMBL" id="JH767556">
    <property type="protein sequence ID" value="EON61599.1"/>
    <property type="molecule type" value="Genomic_DNA"/>
</dbReference>
<dbReference type="Gene3D" id="1.20.120.430">
    <property type="entry name" value="tRNA modification GTPase MnmE domain 2"/>
    <property type="match status" value="1"/>
</dbReference>
<dbReference type="PANTHER" id="PTHR42714:SF2">
    <property type="entry name" value="TRNA MODIFICATION GTPASE GTPBP3, MITOCHONDRIAL"/>
    <property type="match status" value="1"/>
</dbReference>
<evidence type="ECO:0000259" key="7">
    <source>
        <dbReference type="Pfam" id="PF10396"/>
    </source>
</evidence>
<dbReference type="PRINTS" id="PR00326">
    <property type="entry name" value="GTP1OBG"/>
</dbReference>
<evidence type="ECO:0000259" key="6">
    <source>
        <dbReference type="Pfam" id="PF01926"/>
    </source>
</evidence>
<keyword evidence="4" id="KW-0547">Nucleotide-binding</keyword>
<keyword evidence="5" id="KW-0342">GTP-binding</keyword>